<gene>
    <name evidence="3" type="ORF">Q6348_03400</name>
</gene>
<accession>A0ABT9D7Z3</accession>
<proteinExistence type="predicted"/>
<dbReference type="Pfam" id="PF01882">
    <property type="entry name" value="DUF58"/>
    <property type="match status" value="1"/>
</dbReference>
<keyword evidence="4" id="KW-1185">Reference proteome</keyword>
<evidence type="ECO:0000313" key="3">
    <source>
        <dbReference type="EMBL" id="MDO8106238.1"/>
    </source>
</evidence>
<evidence type="ECO:0000256" key="1">
    <source>
        <dbReference type="SAM" id="MobiDB-lite"/>
    </source>
</evidence>
<protein>
    <submittedName>
        <fullName evidence="3">DUF58 domain-containing protein</fullName>
    </submittedName>
</protein>
<comment type="caution">
    <text evidence="3">The sequence shown here is derived from an EMBL/GenBank/DDBJ whole genome shotgun (WGS) entry which is preliminary data.</text>
</comment>
<sequence length="412" mass="44793">MTWHVAGAPAQLGGGLLVVLLAVVAGRPDLAVLGVPLVLMAAQELLTAGPTSPLRARIEPGGDSWTARLELDLPARVGWVRARVSRRSHTPREVVLAARPALVVRARSVRTGPQELLSADVQGIGLGGAGTTEVLRVPAREVAVPPQARRVAAVPVPRRLRGHTGQHESRRPGEGGGLRDLAPFGAGDTVRRVDWKTTARQSPDLDRLWVRRTFGLAEAHVVVILDSRDDVGPDPRTWSGTLPVRPDDATSLDLARQAADSLTRAYTDVGDRIGVEDLGSLRHPMRAGTGRRHAERVRQWLAVVRPRGAPRRVARPPKIPQGALVVVVSTFLDSEAGDLALRWRRAGHRVLAVDVLPPVRSAHLSTRERLAVRLVVLEREDRLASLDAADVELVRWADPDVALRRATRRRPR</sequence>
<evidence type="ECO:0000313" key="4">
    <source>
        <dbReference type="Proteomes" id="UP001232536"/>
    </source>
</evidence>
<feature type="region of interest" description="Disordered" evidence="1">
    <location>
        <begin position="160"/>
        <end position="183"/>
    </location>
</feature>
<dbReference type="RefSeq" id="WP_304599921.1">
    <property type="nucleotide sequence ID" value="NZ_JAUQYO010000001.1"/>
</dbReference>
<name>A0ABT9D7Z3_9CELL</name>
<dbReference type="Proteomes" id="UP001232536">
    <property type="component" value="Unassembled WGS sequence"/>
</dbReference>
<dbReference type="InterPro" id="IPR002881">
    <property type="entry name" value="DUF58"/>
</dbReference>
<organism evidence="3 4">
    <name type="scientific">Actinotalea lenta</name>
    <dbReference type="NCBI Taxonomy" id="3064654"/>
    <lineage>
        <taxon>Bacteria</taxon>
        <taxon>Bacillati</taxon>
        <taxon>Actinomycetota</taxon>
        <taxon>Actinomycetes</taxon>
        <taxon>Micrococcales</taxon>
        <taxon>Cellulomonadaceae</taxon>
        <taxon>Actinotalea</taxon>
    </lineage>
</organism>
<feature type="domain" description="DUF58" evidence="2">
    <location>
        <begin position="184"/>
        <end position="358"/>
    </location>
</feature>
<dbReference type="PANTHER" id="PTHR33608:SF14">
    <property type="entry name" value="POSSIBLE CONSERVED SECRETED PROTEIN"/>
    <property type="match status" value="1"/>
</dbReference>
<dbReference type="PANTHER" id="PTHR33608">
    <property type="entry name" value="BLL2464 PROTEIN"/>
    <property type="match status" value="1"/>
</dbReference>
<evidence type="ECO:0000259" key="2">
    <source>
        <dbReference type="Pfam" id="PF01882"/>
    </source>
</evidence>
<dbReference type="EMBL" id="JAUQYP010000001">
    <property type="protein sequence ID" value="MDO8106238.1"/>
    <property type="molecule type" value="Genomic_DNA"/>
</dbReference>
<reference evidence="3 4" key="1">
    <citation type="submission" date="2023-07" db="EMBL/GenBank/DDBJ databases">
        <title>Description of novel actinomycetes strains, isolated from tidal flat sediment.</title>
        <authorList>
            <person name="Lu C."/>
        </authorList>
    </citation>
    <scope>NUCLEOTIDE SEQUENCE [LARGE SCALE GENOMIC DNA]</scope>
    <source>
        <strain evidence="3 4">SYSU T00b441</strain>
    </source>
</reference>